<dbReference type="Gene3D" id="3.30.110.60">
    <property type="entry name" value="YhbY-like"/>
    <property type="match status" value="1"/>
</dbReference>
<dbReference type="InterPro" id="IPR017924">
    <property type="entry name" value="RNA-binding_YhbY"/>
</dbReference>
<dbReference type="Pfam" id="PF01985">
    <property type="entry name" value="CRS1_YhbY"/>
    <property type="match status" value="1"/>
</dbReference>
<keyword evidence="5" id="KW-1185">Reference proteome</keyword>
<dbReference type="NCBIfam" id="TIGR00253">
    <property type="entry name" value="RNA_bind_YhbY"/>
    <property type="match status" value="1"/>
</dbReference>
<feature type="domain" description="CRM" evidence="3">
    <location>
        <begin position="1"/>
        <end position="96"/>
    </location>
</feature>
<dbReference type="InterPro" id="IPR051925">
    <property type="entry name" value="RNA-binding_domain"/>
</dbReference>
<dbReference type="GO" id="GO:0003723">
    <property type="term" value="F:RNA binding"/>
    <property type="evidence" value="ECO:0007669"/>
    <property type="project" value="UniProtKB-UniRule"/>
</dbReference>
<dbReference type="EMBL" id="LPVJ01000001">
    <property type="protein sequence ID" value="KUO97367.1"/>
    <property type="molecule type" value="Genomic_DNA"/>
</dbReference>
<evidence type="ECO:0000256" key="1">
    <source>
        <dbReference type="ARBA" id="ARBA00022884"/>
    </source>
</evidence>
<dbReference type="Proteomes" id="UP000053557">
    <property type="component" value="Unassembled WGS sequence"/>
</dbReference>
<evidence type="ECO:0000313" key="5">
    <source>
        <dbReference type="Proteomes" id="UP000053557"/>
    </source>
</evidence>
<name>A0A101XTN8_9BACL</name>
<keyword evidence="1 2" id="KW-0694">RNA-binding</keyword>
<sequence length="97" mass="10881">MLTGTQTRYLRGLAHHLTPIFQIGKGGISENMLDQIGLALEARELIKISLLQNSEWTVKEAAEEIARVTKAEIVQTIGKTITVYRRSVDHKTIVLPR</sequence>
<comment type="caution">
    <text evidence="4">The sequence shown here is derived from an EMBL/GenBank/DDBJ whole genome shotgun (WGS) entry which is preliminary data.</text>
</comment>
<dbReference type="SUPFAM" id="SSF75471">
    <property type="entry name" value="YhbY-like"/>
    <property type="match status" value="1"/>
</dbReference>
<dbReference type="PROSITE" id="PS51295">
    <property type="entry name" value="CRM"/>
    <property type="match status" value="1"/>
</dbReference>
<dbReference type="RefSeq" id="WP_067710861.1">
    <property type="nucleotide sequence ID" value="NZ_LPVJ01000001.1"/>
</dbReference>
<organism evidence="4 5">
    <name type="scientific">Ferroacidibacillus organovorans</name>
    <dbReference type="NCBI Taxonomy" id="1765683"/>
    <lineage>
        <taxon>Bacteria</taxon>
        <taxon>Bacillati</taxon>
        <taxon>Bacillota</taxon>
        <taxon>Bacilli</taxon>
        <taxon>Bacillales</taxon>
        <taxon>Alicyclobacillaceae</taxon>
        <taxon>Ferroacidibacillus</taxon>
    </lineage>
</organism>
<dbReference type="InterPro" id="IPR035920">
    <property type="entry name" value="YhbY-like_sf"/>
</dbReference>
<reference evidence="4 5" key="1">
    <citation type="submission" date="2015-12" db="EMBL/GenBank/DDBJ databases">
        <title>Draft genome sequence of Acidibacillus ferrooxidans ITV001, isolated from a chalcopyrite acid mine drainage site in Brazil.</title>
        <authorList>
            <person name="Dall'Agnol H."/>
            <person name="Nancucheo I."/>
            <person name="Johnson B."/>
            <person name="Oliveira R."/>
            <person name="Leite L."/>
            <person name="Pylro V."/>
            <person name="Nunes G.L."/>
            <person name="Tzotzos G."/>
            <person name="Fernandes G.R."/>
            <person name="Dutra J."/>
            <person name="Orellana S.C."/>
            <person name="Oliveira G."/>
        </authorList>
    </citation>
    <scope>NUCLEOTIDE SEQUENCE [LARGE SCALE GENOMIC DNA]</scope>
    <source>
        <strain evidence="5">ITV01</strain>
    </source>
</reference>
<dbReference type="SMART" id="SM01103">
    <property type="entry name" value="CRS1_YhbY"/>
    <property type="match status" value="1"/>
</dbReference>
<dbReference type="AlphaFoldDB" id="A0A101XTN8"/>
<dbReference type="PANTHER" id="PTHR40065">
    <property type="entry name" value="RNA-BINDING PROTEIN YHBY"/>
    <property type="match status" value="1"/>
</dbReference>
<evidence type="ECO:0000256" key="2">
    <source>
        <dbReference type="PROSITE-ProRule" id="PRU00626"/>
    </source>
</evidence>
<accession>A0A101XTN8</accession>
<proteinExistence type="predicted"/>
<dbReference type="InterPro" id="IPR001890">
    <property type="entry name" value="RNA-binding_CRM"/>
</dbReference>
<protein>
    <submittedName>
        <fullName evidence="4">RNA-binding protein</fullName>
    </submittedName>
</protein>
<evidence type="ECO:0000259" key="3">
    <source>
        <dbReference type="PROSITE" id="PS51295"/>
    </source>
</evidence>
<dbReference type="OrthoDB" id="9797519at2"/>
<evidence type="ECO:0000313" key="4">
    <source>
        <dbReference type="EMBL" id="KUO97367.1"/>
    </source>
</evidence>
<gene>
    <name evidence="4" type="ORF">ATW55_05720</name>
</gene>
<dbReference type="PANTHER" id="PTHR40065:SF3">
    <property type="entry name" value="RNA-BINDING PROTEIN YHBY"/>
    <property type="match status" value="1"/>
</dbReference>